<comment type="caution">
    <text evidence="3">The sequence shown here is derived from an EMBL/GenBank/DDBJ whole genome shotgun (WGS) entry which is preliminary data.</text>
</comment>
<dbReference type="OrthoDB" id="9763484at2"/>
<evidence type="ECO:0000313" key="3">
    <source>
        <dbReference type="EMBL" id="RAW03454.1"/>
    </source>
</evidence>
<name>A0A364Y8L7_9BACT</name>
<feature type="domain" description="PPM-type phosphatase" evidence="2">
    <location>
        <begin position="19"/>
        <end position="120"/>
    </location>
</feature>
<dbReference type="InterPro" id="IPR052016">
    <property type="entry name" value="Bact_Sigma-Reg"/>
</dbReference>
<protein>
    <recommendedName>
        <fullName evidence="2">PPM-type phosphatase domain-containing protein</fullName>
    </recommendedName>
</protein>
<accession>A0A364Y8L7</accession>
<proteinExistence type="predicted"/>
<gene>
    <name evidence="3" type="ORF">DQQ10_05040</name>
</gene>
<evidence type="ECO:0000259" key="2">
    <source>
        <dbReference type="Pfam" id="PF07228"/>
    </source>
</evidence>
<evidence type="ECO:0000256" key="1">
    <source>
        <dbReference type="ARBA" id="ARBA00022801"/>
    </source>
</evidence>
<dbReference type="SUPFAM" id="SSF81606">
    <property type="entry name" value="PP2C-like"/>
    <property type="match status" value="1"/>
</dbReference>
<dbReference type="PANTHER" id="PTHR43156:SF2">
    <property type="entry name" value="STAGE II SPORULATION PROTEIN E"/>
    <property type="match status" value="1"/>
</dbReference>
<dbReference type="Gene3D" id="3.60.40.10">
    <property type="entry name" value="PPM-type phosphatase domain"/>
    <property type="match status" value="1"/>
</dbReference>
<sequence>MRVQAIAQCCITAARRTPQNIFKDKGIALGMVRNKTYANFIQTNEFEYRSGDIMVLYTDGITEAKDTRNEEFGYEKLASIVAQSKNLGPRELQDHLINELYEFSGTKNINDDYTTMIVKFK</sequence>
<dbReference type="Proteomes" id="UP000251889">
    <property type="component" value="Unassembled WGS sequence"/>
</dbReference>
<dbReference type="Pfam" id="PF07228">
    <property type="entry name" value="SpoIIE"/>
    <property type="match status" value="1"/>
</dbReference>
<keyword evidence="1" id="KW-0378">Hydrolase</keyword>
<dbReference type="InterPro" id="IPR001932">
    <property type="entry name" value="PPM-type_phosphatase-like_dom"/>
</dbReference>
<dbReference type="InterPro" id="IPR036457">
    <property type="entry name" value="PPM-type-like_dom_sf"/>
</dbReference>
<dbReference type="AlphaFoldDB" id="A0A364Y8L7"/>
<organism evidence="3 4">
    <name type="scientific">Pseudochryseolinea flava</name>
    <dbReference type="NCBI Taxonomy" id="2059302"/>
    <lineage>
        <taxon>Bacteria</taxon>
        <taxon>Pseudomonadati</taxon>
        <taxon>Bacteroidota</taxon>
        <taxon>Cytophagia</taxon>
        <taxon>Cytophagales</taxon>
        <taxon>Fulvivirgaceae</taxon>
        <taxon>Pseudochryseolinea</taxon>
    </lineage>
</organism>
<evidence type="ECO:0000313" key="4">
    <source>
        <dbReference type="Proteomes" id="UP000251889"/>
    </source>
</evidence>
<dbReference type="EMBL" id="QMFY01000001">
    <property type="protein sequence ID" value="RAW03454.1"/>
    <property type="molecule type" value="Genomic_DNA"/>
</dbReference>
<dbReference type="PANTHER" id="PTHR43156">
    <property type="entry name" value="STAGE II SPORULATION PROTEIN E-RELATED"/>
    <property type="match status" value="1"/>
</dbReference>
<dbReference type="GO" id="GO:0016791">
    <property type="term" value="F:phosphatase activity"/>
    <property type="evidence" value="ECO:0007669"/>
    <property type="project" value="TreeGrafter"/>
</dbReference>
<keyword evidence="4" id="KW-1185">Reference proteome</keyword>
<reference evidence="3 4" key="1">
    <citation type="submission" date="2018-06" db="EMBL/GenBank/DDBJ databases">
        <title>Chryseolinea flavus sp. nov., a member of the phylum Bacteroidetes isolated from soil.</title>
        <authorList>
            <person name="Li Y."/>
            <person name="Wang J."/>
        </authorList>
    </citation>
    <scope>NUCLEOTIDE SEQUENCE [LARGE SCALE GENOMIC DNA]</scope>
    <source>
        <strain evidence="3 4">SDU1-6</strain>
    </source>
</reference>